<accession>A0A9P6T5N3</accession>
<protein>
    <recommendedName>
        <fullName evidence="1">Integrase zinc-binding domain-containing protein</fullName>
    </recommendedName>
</protein>
<keyword evidence="3" id="KW-1185">Reference proteome</keyword>
<evidence type="ECO:0000259" key="1">
    <source>
        <dbReference type="Pfam" id="PF17921"/>
    </source>
</evidence>
<dbReference type="Pfam" id="PF17921">
    <property type="entry name" value="Integrase_H2C2"/>
    <property type="match status" value="1"/>
</dbReference>
<proteinExistence type="predicted"/>
<dbReference type="Proteomes" id="UP000886653">
    <property type="component" value="Unassembled WGS sequence"/>
</dbReference>
<sequence length="60" mass="6695">LYVPSSLCPKLLSAFHNSPSMGHPGMARMLAVLSQTFSWPTIHENTIFFIKSCDSCQHTK</sequence>
<name>A0A9P6T5N3_9BASI</name>
<feature type="domain" description="Integrase zinc-binding" evidence="1">
    <location>
        <begin position="3"/>
        <end position="60"/>
    </location>
</feature>
<dbReference type="OrthoDB" id="3341476at2759"/>
<dbReference type="EMBL" id="MU167478">
    <property type="protein sequence ID" value="KAG0140077.1"/>
    <property type="molecule type" value="Genomic_DNA"/>
</dbReference>
<reference evidence="2" key="1">
    <citation type="submission" date="2013-11" db="EMBL/GenBank/DDBJ databases">
        <title>Genome sequence of the fusiform rust pathogen reveals effectors for host alternation and coevolution with pine.</title>
        <authorList>
            <consortium name="DOE Joint Genome Institute"/>
            <person name="Smith K."/>
            <person name="Pendleton A."/>
            <person name="Kubisiak T."/>
            <person name="Anderson C."/>
            <person name="Salamov A."/>
            <person name="Aerts A."/>
            <person name="Riley R."/>
            <person name="Clum A."/>
            <person name="Lindquist E."/>
            <person name="Ence D."/>
            <person name="Campbell M."/>
            <person name="Kronenberg Z."/>
            <person name="Feau N."/>
            <person name="Dhillon B."/>
            <person name="Hamelin R."/>
            <person name="Burleigh J."/>
            <person name="Smith J."/>
            <person name="Yandell M."/>
            <person name="Nelson C."/>
            <person name="Grigoriev I."/>
            <person name="Davis J."/>
        </authorList>
    </citation>
    <scope>NUCLEOTIDE SEQUENCE</scope>
    <source>
        <strain evidence="2">G11</strain>
    </source>
</reference>
<comment type="caution">
    <text evidence="2">The sequence shown here is derived from an EMBL/GenBank/DDBJ whole genome shotgun (WGS) entry which is preliminary data.</text>
</comment>
<dbReference type="AlphaFoldDB" id="A0A9P6T5N3"/>
<gene>
    <name evidence="2" type="ORF">CROQUDRAFT_32571</name>
</gene>
<feature type="non-terminal residue" evidence="2">
    <location>
        <position position="60"/>
    </location>
</feature>
<dbReference type="Gene3D" id="1.10.340.70">
    <property type="match status" value="1"/>
</dbReference>
<organism evidence="2 3">
    <name type="scientific">Cronartium quercuum f. sp. fusiforme G11</name>
    <dbReference type="NCBI Taxonomy" id="708437"/>
    <lineage>
        <taxon>Eukaryota</taxon>
        <taxon>Fungi</taxon>
        <taxon>Dikarya</taxon>
        <taxon>Basidiomycota</taxon>
        <taxon>Pucciniomycotina</taxon>
        <taxon>Pucciniomycetes</taxon>
        <taxon>Pucciniales</taxon>
        <taxon>Coleosporiaceae</taxon>
        <taxon>Cronartium</taxon>
    </lineage>
</organism>
<evidence type="ECO:0000313" key="3">
    <source>
        <dbReference type="Proteomes" id="UP000886653"/>
    </source>
</evidence>
<dbReference type="InterPro" id="IPR041588">
    <property type="entry name" value="Integrase_H2C2"/>
</dbReference>
<feature type="non-terminal residue" evidence="2">
    <location>
        <position position="1"/>
    </location>
</feature>
<evidence type="ECO:0000313" key="2">
    <source>
        <dbReference type="EMBL" id="KAG0140077.1"/>
    </source>
</evidence>